<feature type="compositionally biased region" description="Low complexity" evidence="7">
    <location>
        <begin position="59"/>
        <end position="69"/>
    </location>
</feature>
<dbReference type="EMBL" id="MDYM01000016">
    <property type="protein sequence ID" value="OQD61609.1"/>
    <property type="molecule type" value="Genomic_DNA"/>
</dbReference>
<comment type="caution">
    <text evidence="9">The sequence shown here is derived from an EMBL/GenBank/DDBJ whole genome shotgun (WGS) entry which is preliminary data.</text>
</comment>
<dbReference type="GO" id="GO:0008270">
    <property type="term" value="F:zinc ion binding"/>
    <property type="evidence" value="ECO:0007669"/>
    <property type="project" value="InterPro"/>
</dbReference>
<dbReference type="OrthoDB" id="3862662at2759"/>
<keyword evidence="3" id="KW-0805">Transcription regulation</keyword>
<dbReference type="Pfam" id="PF04082">
    <property type="entry name" value="Fungal_trans"/>
    <property type="match status" value="1"/>
</dbReference>
<dbReference type="InterPro" id="IPR050815">
    <property type="entry name" value="TF_fung"/>
</dbReference>
<dbReference type="PANTHER" id="PTHR47338:SF20">
    <property type="entry name" value="ZN(II)2CYS6 TRANSCRIPTION FACTOR (EUROFUNG)"/>
    <property type="match status" value="1"/>
</dbReference>
<comment type="subcellular location">
    <subcellularLocation>
        <location evidence="1">Nucleus</location>
    </subcellularLocation>
</comment>
<proteinExistence type="predicted"/>
<keyword evidence="6" id="KW-0539">Nucleus</keyword>
<name>A0A1V6NAD7_PENPO</name>
<keyword evidence="10" id="KW-1185">Reference proteome</keyword>
<keyword evidence="5" id="KW-0804">Transcription</keyword>
<feature type="domain" description="Zn(2)-C6 fungal-type" evidence="8">
    <location>
        <begin position="12"/>
        <end position="42"/>
    </location>
</feature>
<organism evidence="9 10">
    <name type="scientific">Penicillium polonicum</name>
    <dbReference type="NCBI Taxonomy" id="60169"/>
    <lineage>
        <taxon>Eukaryota</taxon>
        <taxon>Fungi</taxon>
        <taxon>Dikarya</taxon>
        <taxon>Ascomycota</taxon>
        <taxon>Pezizomycotina</taxon>
        <taxon>Eurotiomycetes</taxon>
        <taxon>Eurotiomycetidae</taxon>
        <taxon>Eurotiales</taxon>
        <taxon>Aspergillaceae</taxon>
        <taxon>Penicillium</taxon>
    </lineage>
</organism>
<evidence type="ECO:0000313" key="10">
    <source>
        <dbReference type="Proteomes" id="UP000191408"/>
    </source>
</evidence>
<dbReference type="GO" id="GO:0006351">
    <property type="term" value="P:DNA-templated transcription"/>
    <property type="evidence" value="ECO:0007669"/>
    <property type="project" value="InterPro"/>
</dbReference>
<dbReference type="GO" id="GO:0003677">
    <property type="term" value="F:DNA binding"/>
    <property type="evidence" value="ECO:0007669"/>
    <property type="project" value="UniProtKB-KW"/>
</dbReference>
<accession>A0A1V6NAD7</accession>
<dbReference type="Pfam" id="PF00172">
    <property type="entry name" value="Zn_clus"/>
    <property type="match status" value="1"/>
</dbReference>
<dbReference type="GO" id="GO:0000981">
    <property type="term" value="F:DNA-binding transcription factor activity, RNA polymerase II-specific"/>
    <property type="evidence" value="ECO:0007669"/>
    <property type="project" value="InterPro"/>
</dbReference>
<dbReference type="CDD" id="cd12148">
    <property type="entry name" value="fungal_TF_MHR"/>
    <property type="match status" value="1"/>
</dbReference>
<dbReference type="AlphaFoldDB" id="A0A1V6NAD7"/>
<dbReference type="InterPro" id="IPR007219">
    <property type="entry name" value="XnlR_reg_dom"/>
</dbReference>
<evidence type="ECO:0000256" key="6">
    <source>
        <dbReference type="ARBA" id="ARBA00023242"/>
    </source>
</evidence>
<dbReference type="PROSITE" id="PS00463">
    <property type="entry name" value="ZN2_CY6_FUNGAL_1"/>
    <property type="match status" value="1"/>
</dbReference>
<sequence length="520" mass="56735">MSAAATLKSPNVCANCKARKKRCDKSLPRCRYCDDHDLPCLYQTLNHSPRPRAIADSALASAASPQSQSGVRKPPGALRANNPASASRELLLDSLACSTHIPRGAPVSTVESTLCVQAQRLLETTGLYLDEISVRYFQGVRTFVPIISRRRFHTQLLSFGANLQADFALLVLCMALLVSSADSIDLLGPQGGHRIDNLSLYVATKSLMAQTQALRAPTARLVQAGVLLAVYEYAHGHPEQAFVTIGTYARMAYAAQLRSVPALSRNAPPQTDWTIEEEEINTWWGIRICERTFLCELAIVDQPLGSVIPAQDGCLPLEPSILDQMNPAVAPASRVAIQALNSPGVGGFGRSAQAAWLLDGVLRGLSMTDPDQKRAHLTECDRKLQSFLAVVMQQHGGNYGIFCVPIALTIRALFLLHWNLLGSPTRDPPRAYDSSNSSHQALDTITKMVIDIATAHEHLPFSQIDRLPPSCLYINRAALKHIYDYQSVTADPRLQTSLNQFEARWGASPSVPGRSPAFRA</sequence>
<keyword evidence="2" id="KW-0479">Metal-binding</keyword>
<feature type="region of interest" description="Disordered" evidence="7">
    <location>
        <begin position="59"/>
        <end position="81"/>
    </location>
</feature>
<evidence type="ECO:0000256" key="3">
    <source>
        <dbReference type="ARBA" id="ARBA00023015"/>
    </source>
</evidence>
<evidence type="ECO:0000256" key="5">
    <source>
        <dbReference type="ARBA" id="ARBA00023163"/>
    </source>
</evidence>
<protein>
    <recommendedName>
        <fullName evidence="8">Zn(2)-C6 fungal-type domain-containing protein</fullName>
    </recommendedName>
</protein>
<dbReference type="CDD" id="cd00067">
    <property type="entry name" value="GAL4"/>
    <property type="match status" value="1"/>
</dbReference>
<evidence type="ECO:0000313" key="9">
    <source>
        <dbReference type="EMBL" id="OQD61609.1"/>
    </source>
</evidence>
<dbReference type="PROSITE" id="PS50048">
    <property type="entry name" value="ZN2_CY6_FUNGAL_2"/>
    <property type="match status" value="1"/>
</dbReference>
<evidence type="ECO:0000256" key="1">
    <source>
        <dbReference type="ARBA" id="ARBA00004123"/>
    </source>
</evidence>
<dbReference type="SUPFAM" id="SSF57701">
    <property type="entry name" value="Zn2/Cys6 DNA-binding domain"/>
    <property type="match status" value="1"/>
</dbReference>
<dbReference type="SMART" id="SM00066">
    <property type="entry name" value="GAL4"/>
    <property type="match status" value="1"/>
</dbReference>
<gene>
    <name evidence="9" type="ORF">PENPOL_c016G10732</name>
</gene>
<evidence type="ECO:0000256" key="4">
    <source>
        <dbReference type="ARBA" id="ARBA00023125"/>
    </source>
</evidence>
<dbReference type="Proteomes" id="UP000191408">
    <property type="component" value="Unassembled WGS sequence"/>
</dbReference>
<evidence type="ECO:0000256" key="7">
    <source>
        <dbReference type="SAM" id="MobiDB-lite"/>
    </source>
</evidence>
<keyword evidence="4" id="KW-0238">DNA-binding</keyword>
<dbReference type="GO" id="GO:0005634">
    <property type="term" value="C:nucleus"/>
    <property type="evidence" value="ECO:0007669"/>
    <property type="project" value="UniProtKB-SubCell"/>
</dbReference>
<dbReference type="InterPro" id="IPR001138">
    <property type="entry name" value="Zn2Cys6_DnaBD"/>
</dbReference>
<dbReference type="InterPro" id="IPR036864">
    <property type="entry name" value="Zn2-C6_fun-type_DNA-bd_sf"/>
</dbReference>
<reference evidence="10" key="1">
    <citation type="journal article" date="2017" name="Nat. Microbiol.">
        <title>Global analysis of biosynthetic gene clusters reveals vast potential of secondary metabolite production in Penicillium species.</title>
        <authorList>
            <person name="Nielsen J.C."/>
            <person name="Grijseels S."/>
            <person name="Prigent S."/>
            <person name="Ji B."/>
            <person name="Dainat J."/>
            <person name="Nielsen K.F."/>
            <person name="Frisvad J.C."/>
            <person name="Workman M."/>
            <person name="Nielsen J."/>
        </authorList>
    </citation>
    <scope>NUCLEOTIDE SEQUENCE [LARGE SCALE GENOMIC DNA]</scope>
    <source>
        <strain evidence="10">IBT 4502</strain>
    </source>
</reference>
<evidence type="ECO:0000256" key="2">
    <source>
        <dbReference type="ARBA" id="ARBA00022723"/>
    </source>
</evidence>
<evidence type="ECO:0000259" key="8">
    <source>
        <dbReference type="PROSITE" id="PS50048"/>
    </source>
</evidence>
<dbReference type="Gene3D" id="4.10.240.10">
    <property type="entry name" value="Zn(2)-C6 fungal-type DNA-binding domain"/>
    <property type="match status" value="1"/>
</dbReference>
<dbReference type="PANTHER" id="PTHR47338">
    <property type="entry name" value="ZN(II)2CYS6 TRANSCRIPTION FACTOR (EUROFUNG)-RELATED"/>
    <property type="match status" value="1"/>
</dbReference>